<dbReference type="Gene3D" id="1.10.1220.10">
    <property type="entry name" value="Met repressor-like"/>
    <property type="match status" value="1"/>
</dbReference>
<reference evidence="1 2" key="1">
    <citation type="submission" date="2013-01" db="EMBL/GenBank/DDBJ databases">
        <title>The Genome Sequence of Clostridium clostridioforme 90A8.</title>
        <authorList>
            <consortium name="The Broad Institute Genome Sequencing Platform"/>
            <person name="Earl A."/>
            <person name="Ward D."/>
            <person name="Feldgarden M."/>
            <person name="Gevers D."/>
            <person name="Courvalin P."/>
            <person name="Lambert T."/>
            <person name="Walker B."/>
            <person name="Young S.K."/>
            <person name="Zeng Q."/>
            <person name="Gargeya S."/>
            <person name="Fitzgerald M."/>
            <person name="Haas B."/>
            <person name="Abouelleil A."/>
            <person name="Alvarado L."/>
            <person name="Arachchi H.M."/>
            <person name="Berlin A.M."/>
            <person name="Chapman S.B."/>
            <person name="Dewar J."/>
            <person name="Goldberg J."/>
            <person name="Griggs A."/>
            <person name="Gujja S."/>
            <person name="Hansen M."/>
            <person name="Howarth C."/>
            <person name="Imamovic A."/>
            <person name="Larimer J."/>
            <person name="McCowan C."/>
            <person name="Murphy C."/>
            <person name="Neiman D."/>
            <person name="Pearson M."/>
            <person name="Priest M."/>
            <person name="Roberts A."/>
            <person name="Saif S."/>
            <person name="Shea T."/>
            <person name="Sisk P."/>
            <person name="Sykes S."/>
            <person name="Wortman J."/>
            <person name="Nusbaum C."/>
            <person name="Birren B."/>
        </authorList>
    </citation>
    <scope>NUCLEOTIDE SEQUENCE [LARGE SCALE GENOMIC DNA]</scope>
    <source>
        <strain evidence="1 2">90A8</strain>
    </source>
</reference>
<dbReference type="GO" id="GO:0006355">
    <property type="term" value="P:regulation of DNA-templated transcription"/>
    <property type="evidence" value="ECO:0007669"/>
    <property type="project" value="InterPro"/>
</dbReference>
<organism evidence="1 2">
    <name type="scientific">[Clostridium] clostridioforme 90A8</name>
    <dbReference type="NCBI Taxonomy" id="999408"/>
    <lineage>
        <taxon>Bacteria</taxon>
        <taxon>Bacillati</taxon>
        <taxon>Bacillota</taxon>
        <taxon>Clostridia</taxon>
        <taxon>Lachnospirales</taxon>
        <taxon>Lachnospiraceae</taxon>
        <taxon>Enterocloster</taxon>
    </lineage>
</organism>
<sequence>MEKTATLNLRVNPTVKQRAEEVLTRLGIPMSTAIDIYLNQILLTGGIPFAVTLPNVPTVLNADLMTVEEIHTKLQEGYDDLQAGKVQNAASAFKKFRENH</sequence>
<dbReference type="EMBL" id="AGYR01000031">
    <property type="protein sequence ID" value="ENZ13491.1"/>
    <property type="molecule type" value="Genomic_DNA"/>
</dbReference>
<dbReference type="InterPro" id="IPR013321">
    <property type="entry name" value="Arc_rbn_hlx_hlx"/>
</dbReference>
<evidence type="ECO:0000313" key="2">
    <source>
        <dbReference type="Proteomes" id="UP000013085"/>
    </source>
</evidence>
<name>A0A0E2H9R4_9FIRM</name>
<dbReference type="InterPro" id="IPR007337">
    <property type="entry name" value="RelB/DinJ"/>
</dbReference>
<accession>A0A0E2H9R4</accession>
<gene>
    <name evidence="1" type="ORF">HMPREF1090_02829</name>
</gene>
<dbReference type="Pfam" id="PF04221">
    <property type="entry name" value="RelB"/>
    <property type="match status" value="1"/>
</dbReference>
<dbReference type="AlphaFoldDB" id="A0A0E2H9R4"/>
<proteinExistence type="predicted"/>
<dbReference type="Proteomes" id="UP000013085">
    <property type="component" value="Unassembled WGS sequence"/>
</dbReference>
<dbReference type="RefSeq" id="WP_002596008.1">
    <property type="nucleotide sequence ID" value="NZ_KB851022.1"/>
</dbReference>
<evidence type="ECO:0000313" key="1">
    <source>
        <dbReference type="EMBL" id="ENZ13491.1"/>
    </source>
</evidence>
<protein>
    <submittedName>
        <fullName evidence="1">RelB/DinJ family addiction module antitoxin</fullName>
    </submittedName>
</protein>
<dbReference type="NCBIfam" id="TIGR02384">
    <property type="entry name" value="RelB_DinJ"/>
    <property type="match status" value="1"/>
</dbReference>
<dbReference type="HOGENOM" id="CLU_154558_0_0_9"/>
<comment type="caution">
    <text evidence="1">The sequence shown here is derived from an EMBL/GenBank/DDBJ whole genome shotgun (WGS) entry which is preliminary data.</text>
</comment>
<dbReference type="PATRIC" id="fig|999408.3.peg.3059"/>